<dbReference type="Proteomes" id="UP001567538">
    <property type="component" value="Unassembled WGS sequence"/>
</dbReference>
<dbReference type="AlphaFoldDB" id="A0ABD1HMP9"/>
<gene>
    <name evidence="1" type="ORF">AAHA92_08277</name>
</gene>
<reference evidence="1 2" key="1">
    <citation type="submission" date="2024-06" db="EMBL/GenBank/DDBJ databases">
        <title>A chromosome level genome sequence of Diviner's sage (Salvia divinorum).</title>
        <authorList>
            <person name="Ford S.A."/>
            <person name="Ro D.-K."/>
            <person name="Ness R.W."/>
            <person name="Phillips M.A."/>
        </authorList>
    </citation>
    <scope>NUCLEOTIDE SEQUENCE [LARGE SCALE GENOMIC DNA]</scope>
    <source>
        <strain evidence="1">SAF-2024a</strain>
        <tissue evidence="1">Leaf</tissue>
    </source>
</reference>
<dbReference type="EMBL" id="JBEAFC010000004">
    <property type="protein sequence ID" value="KAL1557731.1"/>
    <property type="molecule type" value="Genomic_DNA"/>
</dbReference>
<dbReference type="PANTHER" id="PTHR37725:SF1">
    <property type="match status" value="1"/>
</dbReference>
<dbReference type="PANTHER" id="PTHR37725">
    <property type="match status" value="1"/>
</dbReference>
<comment type="caution">
    <text evidence="1">The sequence shown here is derived from an EMBL/GenBank/DDBJ whole genome shotgun (WGS) entry which is preliminary data.</text>
</comment>
<organism evidence="1 2">
    <name type="scientific">Salvia divinorum</name>
    <name type="common">Maria pastora</name>
    <name type="synonym">Diviner's sage</name>
    <dbReference type="NCBI Taxonomy" id="28513"/>
    <lineage>
        <taxon>Eukaryota</taxon>
        <taxon>Viridiplantae</taxon>
        <taxon>Streptophyta</taxon>
        <taxon>Embryophyta</taxon>
        <taxon>Tracheophyta</taxon>
        <taxon>Spermatophyta</taxon>
        <taxon>Magnoliopsida</taxon>
        <taxon>eudicotyledons</taxon>
        <taxon>Gunneridae</taxon>
        <taxon>Pentapetalae</taxon>
        <taxon>asterids</taxon>
        <taxon>lamiids</taxon>
        <taxon>Lamiales</taxon>
        <taxon>Lamiaceae</taxon>
        <taxon>Nepetoideae</taxon>
        <taxon>Mentheae</taxon>
        <taxon>Salviinae</taxon>
        <taxon>Salvia</taxon>
        <taxon>Salvia subgen. Calosphace</taxon>
    </lineage>
</organism>
<sequence length="132" mass="15457">MEIDLFDDHRYTKAHNFIRWKSGKMIDSRLLALLESFGEIYIERRGFFKKIFDETYEELFETVGKALKNMKKMKKTRSMRRSVSMRAIGTRGIDDEVEEPRDERFKVKTPNVIVVGQDGPTQTAKDLSSDSK</sequence>
<keyword evidence="2" id="KW-1185">Reference proteome</keyword>
<proteinExistence type="predicted"/>
<accession>A0ABD1HMP9</accession>
<name>A0ABD1HMP9_SALDI</name>
<evidence type="ECO:0000313" key="2">
    <source>
        <dbReference type="Proteomes" id="UP001567538"/>
    </source>
</evidence>
<evidence type="ECO:0000313" key="1">
    <source>
        <dbReference type="EMBL" id="KAL1557731.1"/>
    </source>
</evidence>
<protein>
    <submittedName>
        <fullName evidence="1">Uncharacterized protein</fullName>
    </submittedName>
</protein>